<dbReference type="CDD" id="cd16325">
    <property type="entry name" value="LolA"/>
    <property type="match status" value="1"/>
</dbReference>
<evidence type="ECO:0000256" key="4">
    <source>
        <dbReference type="ARBA" id="ARBA00014035"/>
    </source>
</evidence>
<organism evidence="11 12">
    <name type="scientific">Porticoccus litoralis</name>
    <dbReference type="NCBI Taxonomy" id="434086"/>
    <lineage>
        <taxon>Bacteria</taxon>
        <taxon>Pseudomonadati</taxon>
        <taxon>Pseudomonadota</taxon>
        <taxon>Gammaproteobacteria</taxon>
        <taxon>Cellvibrionales</taxon>
        <taxon>Porticoccaceae</taxon>
        <taxon>Porticoccus</taxon>
    </lineage>
</organism>
<evidence type="ECO:0000256" key="3">
    <source>
        <dbReference type="ARBA" id="ARBA00011245"/>
    </source>
</evidence>
<dbReference type="PANTHER" id="PTHR35869">
    <property type="entry name" value="OUTER-MEMBRANE LIPOPROTEIN CARRIER PROTEIN"/>
    <property type="match status" value="1"/>
</dbReference>
<proteinExistence type="inferred from homology"/>
<evidence type="ECO:0000313" key="11">
    <source>
        <dbReference type="EMBL" id="MDP1521306.1"/>
    </source>
</evidence>
<keyword evidence="11" id="KW-0449">Lipoprotein</keyword>
<dbReference type="Proteomes" id="UP001178354">
    <property type="component" value="Unassembled WGS sequence"/>
</dbReference>
<dbReference type="GO" id="GO:0042953">
    <property type="term" value="P:lipoprotein transport"/>
    <property type="evidence" value="ECO:0007669"/>
    <property type="project" value="InterPro"/>
</dbReference>
<dbReference type="GO" id="GO:0030288">
    <property type="term" value="C:outer membrane-bounded periplasmic space"/>
    <property type="evidence" value="ECO:0007669"/>
    <property type="project" value="TreeGrafter"/>
</dbReference>
<keyword evidence="5 10" id="KW-0813">Transport</keyword>
<feature type="signal peptide" evidence="10">
    <location>
        <begin position="1"/>
        <end position="19"/>
    </location>
</feature>
<dbReference type="InterPro" id="IPR029046">
    <property type="entry name" value="LolA/LolB/LppX"/>
</dbReference>
<accession>A0AAW8B7T7</accession>
<comment type="similarity">
    <text evidence="2 10">Belongs to the LolA family.</text>
</comment>
<dbReference type="Gene3D" id="2.50.20.10">
    <property type="entry name" value="Lipoprotein localisation LolA/LolB/LppX"/>
    <property type="match status" value="1"/>
</dbReference>
<comment type="subunit">
    <text evidence="3 10">Monomer.</text>
</comment>
<dbReference type="GO" id="GO:0044874">
    <property type="term" value="P:lipoprotein localization to outer membrane"/>
    <property type="evidence" value="ECO:0007669"/>
    <property type="project" value="UniProtKB-UniRule"/>
</dbReference>
<name>A0AAW8B7T7_9GAMM</name>
<evidence type="ECO:0000313" key="12">
    <source>
        <dbReference type="Proteomes" id="UP001178354"/>
    </source>
</evidence>
<sequence precursor="true">MIRTLFTGLLLTMSAICYAGGQPADGELRIRMSDLESLSADFEQTVYAAEGDIVQQASGHMLAARPGRVRWNTDAPFEQLIVTNGKTLWLYDPDLEQVTIKPFDADLGKTPAVLFIGDLEALEDSYSVSLEEEGTSALFTLLPNKADSLYEKVTLRFEGLSPVTMALWDTLGQKTDIHFDNLQRNPPWTVDQFMFIPPEGVDIIGDE</sequence>
<dbReference type="InterPro" id="IPR004564">
    <property type="entry name" value="OM_lipoprot_carrier_LolA-like"/>
</dbReference>
<evidence type="ECO:0000256" key="9">
    <source>
        <dbReference type="ARBA" id="ARBA00023186"/>
    </source>
</evidence>
<evidence type="ECO:0000256" key="7">
    <source>
        <dbReference type="ARBA" id="ARBA00022764"/>
    </source>
</evidence>
<evidence type="ECO:0000256" key="10">
    <source>
        <dbReference type="HAMAP-Rule" id="MF_00240"/>
    </source>
</evidence>
<dbReference type="InterPro" id="IPR018323">
    <property type="entry name" value="OM_lipoprot_carrier_LolA_Pbac"/>
</dbReference>
<protein>
    <recommendedName>
        <fullName evidence="4 10">Outer-membrane lipoprotein carrier protein</fullName>
    </recommendedName>
</protein>
<keyword evidence="8 10" id="KW-0653">Protein transport</keyword>
<gene>
    <name evidence="10 11" type="primary">lolA</name>
    <name evidence="11" type="ORF">Q8A57_10020</name>
</gene>
<dbReference type="HAMAP" id="MF_00240">
    <property type="entry name" value="LolA"/>
    <property type="match status" value="1"/>
</dbReference>
<evidence type="ECO:0000256" key="1">
    <source>
        <dbReference type="ARBA" id="ARBA00004418"/>
    </source>
</evidence>
<keyword evidence="6 10" id="KW-0732">Signal</keyword>
<comment type="subcellular location">
    <subcellularLocation>
        <location evidence="1 10">Periplasm</location>
    </subcellularLocation>
</comment>
<keyword evidence="9 10" id="KW-0143">Chaperone</keyword>
<keyword evidence="7 10" id="KW-0574">Periplasm</keyword>
<dbReference type="AlphaFoldDB" id="A0AAW8B7T7"/>
<feature type="chain" id="PRO_5043066979" description="Outer-membrane lipoprotein carrier protein" evidence="10">
    <location>
        <begin position="20"/>
        <end position="207"/>
    </location>
</feature>
<dbReference type="RefSeq" id="WP_305170970.1">
    <property type="nucleotide sequence ID" value="NZ_JAUUUU010000006.1"/>
</dbReference>
<keyword evidence="12" id="KW-1185">Reference proteome</keyword>
<dbReference type="PANTHER" id="PTHR35869:SF1">
    <property type="entry name" value="OUTER-MEMBRANE LIPOPROTEIN CARRIER PROTEIN"/>
    <property type="match status" value="1"/>
</dbReference>
<dbReference type="EMBL" id="JAUUUU010000006">
    <property type="protein sequence ID" value="MDP1521306.1"/>
    <property type="molecule type" value="Genomic_DNA"/>
</dbReference>
<reference evidence="11" key="2">
    <citation type="submission" date="2023-08" db="EMBL/GenBank/DDBJ databases">
        <authorList>
            <person name="Luo J."/>
        </authorList>
    </citation>
    <scope>NUCLEOTIDE SEQUENCE</scope>
    <source>
        <strain evidence="11">DSM 25064</strain>
    </source>
</reference>
<evidence type="ECO:0000256" key="2">
    <source>
        <dbReference type="ARBA" id="ARBA00007615"/>
    </source>
</evidence>
<dbReference type="NCBIfam" id="TIGR00547">
    <property type="entry name" value="lolA"/>
    <property type="match status" value="1"/>
</dbReference>
<reference evidence="11" key="1">
    <citation type="journal article" date="2010" name="Int. J. Syst. Evol. Microbiol.">
        <title>Porticoccus litoralis gen. nov., sp. nov., a gammaproteobacterium isolated from the Yellow Sea.</title>
        <authorList>
            <person name="Oh H.M."/>
            <person name="Kim H."/>
            <person name="Kim K.M."/>
            <person name="Min G.S."/>
            <person name="Cho J.C."/>
        </authorList>
    </citation>
    <scope>NUCLEOTIDE SEQUENCE</scope>
    <source>
        <strain evidence="11">DSM 25064</strain>
    </source>
</reference>
<dbReference type="SUPFAM" id="SSF89392">
    <property type="entry name" value="Prokaryotic lipoproteins and lipoprotein localization factors"/>
    <property type="match status" value="1"/>
</dbReference>
<comment type="caution">
    <text evidence="11">The sequence shown here is derived from an EMBL/GenBank/DDBJ whole genome shotgun (WGS) entry which is preliminary data.</text>
</comment>
<evidence type="ECO:0000256" key="8">
    <source>
        <dbReference type="ARBA" id="ARBA00022927"/>
    </source>
</evidence>
<evidence type="ECO:0000256" key="5">
    <source>
        <dbReference type="ARBA" id="ARBA00022448"/>
    </source>
</evidence>
<comment type="function">
    <text evidence="10">Participates in the translocation of lipoproteins from the inner membrane to the outer membrane. Only forms a complex with a lipoprotein if the residue after the N-terminal Cys is not an aspartate (The Asp acts as a targeting signal to indicate that the lipoprotein should stay in the inner membrane).</text>
</comment>
<dbReference type="Pfam" id="PF03548">
    <property type="entry name" value="LolA"/>
    <property type="match status" value="1"/>
</dbReference>
<evidence type="ECO:0000256" key="6">
    <source>
        <dbReference type="ARBA" id="ARBA00022729"/>
    </source>
</evidence>